<dbReference type="CDD" id="cd16917">
    <property type="entry name" value="HATPase_UhpB-NarQ-NarX-like"/>
    <property type="match status" value="1"/>
</dbReference>
<dbReference type="PANTHER" id="PTHR24421">
    <property type="entry name" value="NITRATE/NITRITE SENSOR PROTEIN NARX-RELATED"/>
    <property type="match status" value="1"/>
</dbReference>
<keyword evidence="7" id="KW-0812">Transmembrane</keyword>
<feature type="domain" description="Histidine kinase/HSP90-like ATPase" evidence="8">
    <location>
        <begin position="264"/>
        <end position="345"/>
    </location>
</feature>
<evidence type="ECO:0000313" key="9">
    <source>
        <dbReference type="EMBL" id="MBB4905839.1"/>
    </source>
</evidence>
<proteinExistence type="predicted"/>
<dbReference type="RefSeq" id="WP_184810014.1">
    <property type="nucleotide sequence ID" value="NZ_JACHJQ010000002.1"/>
</dbReference>
<comment type="caution">
    <text evidence="9">The sequence shown here is derived from an EMBL/GenBank/DDBJ whole genome shotgun (WGS) entry which is preliminary data.</text>
</comment>
<dbReference type="InterPro" id="IPR003594">
    <property type="entry name" value="HATPase_dom"/>
</dbReference>
<evidence type="ECO:0000259" key="8">
    <source>
        <dbReference type="Pfam" id="PF02518"/>
    </source>
</evidence>
<gene>
    <name evidence="9" type="ORF">FHR82_002056</name>
</gene>
<keyword evidence="3" id="KW-0808">Transferase</keyword>
<feature type="coiled-coil region" evidence="6">
    <location>
        <begin position="142"/>
        <end position="174"/>
    </location>
</feature>
<dbReference type="GO" id="GO:0000160">
    <property type="term" value="P:phosphorelay signal transduction system"/>
    <property type="evidence" value="ECO:0007669"/>
    <property type="project" value="UniProtKB-KW"/>
</dbReference>
<keyword evidence="7" id="KW-0472">Membrane</keyword>
<sequence>MRLAILPPIAAIALLRSSAEGFAGTVLMVALAVAWTCGQGWWLYRGRTVPIALDVAVLLGLCLSVFWTDAVDTTNFGWLRLLVTFACVTWQWHTTPLAGGAAAVVASAGMIVIFVVAGLPVAVVQTWMLVMAAMSRAAWVLVTKAAQRADRMAAEAERVRRESAVAAAERAEERELANSLHDTAATTLLMVGTGQVPPGASWLVPQARRDLARLRSDGTHTAARTDLVDLLRVDLDAGHLTVDFGAPARVELPSEVAGAIAGATQEALNNVRRHAGTDRAAVRLDGDEHGLLVEIADEGTGFAVDDGRVARRGLRESVHGRMARIGGTATITSSEGAGTVVRLVWEASRG</sequence>
<dbReference type="EMBL" id="JACHJQ010000002">
    <property type="protein sequence ID" value="MBB4905839.1"/>
    <property type="molecule type" value="Genomic_DNA"/>
</dbReference>
<feature type="transmembrane region" description="Helical" evidence="7">
    <location>
        <begin position="29"/>
        <end position="44"/>
    </location>
</feature>
<feature type="transmembrane region" description="Helical" evidence="7">
    <location>
        <begin position="51"/>
        <end position="70"/>
    </location>
</feature>
<dbReference type="EC" id="2.7.13.3" evidence="2"/>
<keyword evidence="5" id="KW-0902">Two-component regulatory system</keyword>
<comment type="catalytic activity">
    <reaction evidence="1">
        <text>ATP + protein L-histidine = ADP + protein N-phospho-L-histidine.</text>
        <dbReference type="EC" id="2.7.13.3"/>
    </reaction>
</comment>
<accession>A0A7W7Q348</accession>
<protein>
    <recommendedName>
        <fullName evidence="2">histidine kinase</fullName>
        <ecNumber evidence="2">2.7.13.3</ecNumber>
    </recommendedName>
</protein>
<dbReference type="Gene3D" id="3.30.565.10">
    <property type="entry name" value="Histidine kinase-like ATPase, C-terminal domain"/>
    <property type="match status" value="1"/>
</dbReference>
<keyword evidence="4 9" id="KW-0418">Kinase</keyword>
<evidence type="ECO:0000313" key="10">
    <source>
        <dbReference type="Proteomes" id="UP000520767"/>
    </source>
</evidence>
<evidence type="ECO:0000256" key="4">
    <source>
        <dbReference type="ARBA" id="ARBA00022777"/>
    </source>
</evidence>
<keyword evidence="7" id="KW-1133">Transmembrane helix</keyword>
<keyword evidence="10" id="KW-1185">Reference proteome</keyword>
<dbReference type="InterPro" id="IPR050482">
    <property type="entry name" value="Sensor_HK_TwoCompSys"/>
</dbReference>
<organism evidence="9 10">
    <name type="scientific">Actinophytocola algeriensis</name>
    <dbReference type="NCBI Taxonomy" id="1768010"/>
    <lineage>
        <taxon>Bacteria</taxon>
        <taxon>Bacillati</taxon>
        <taxon>Actinomycetota</taxon>
        <taxon>Actinomycetes</taxon>
        <taxon>Pseudonocardiales</taxon>
        <taxon>Pseudonocardiaceae</taxon>
    </lineage>
</organism>
<feature type="transmembrane region" description="Helical" evidence="7">
    <location>
        <begin position="100"/>
        <end position="119"/>
    </location>
</feature>
<evidence type="ECO:0000256" key="1">
    <source>
        <dbReference type="ARBA" id="ARBA00000085"/>
    </source>
</evidence>
<dbReference type="PANTHER" id="PTHR24421:SF10">
    <property type="entry name" value="NITRATE_NITRITE SENSOR PROTEIN NARQ"/>
    <property type="match status" value="1"/>
</dbReference>
<evidence type="ECO:0000256" key="2">
    <source>
        <dbReference type="ARBA" id="ARBA00012438"/>
    </source>
</evidence>
<keyword evidence="6" id="KW-0175">Coiled coil</keyword>
<dbReference type="Pfam" id="PF02518">
    <property type="entry name" value="HATPase_c"/>
    <property type="match status" value="1"/>
</dbReference>
<dbReference type="AlphaFoldDB" id="A0A7W7Q348"/>
<dbReference type="GO" id="GO:0004673">
    <property type="term" value="F:protein histidine kinase activity"/>
    <property type="evidence" value="ECO:0007669"/>
    <property type="project" value="UniProtKB-EC"/>
</dbReference>
<evidence type="ECO:0000256" key="7">
    <source>
        <dbReference type="SAM" id="Phobius"/>
    </source>
</evidence>
<feature type="transmembrane region" description="Helical" evidence="7">
    <location>
        <begin position="76"/>
        <end position="93"/>
    </location>
</feature>
<reference evidence="9 10" key="1">
    <citation type="submission" date="2020-08" db="EMBL/GenBank/DDBJ databases">
        <title>Genomic Encyclopedia of Type Strains, Phase III (KMG-III): the genomes of soil and plant-associated and newly described type strains.</title>
        <authorList>
            <person name="Whitman W."/>
        </authorList>
    </citation>
    <scope>NUCLEOTIDE SEQUENCE [LARGE SCALE GENOMIC DNA]</scope>
    <source>
        <strain evidence="9 10">CECT 8960</strain>
    </source>
</reference>
<name>A0A7W7Q348_9PSEU</name>
<evidence type="ECO:0000256" key="6">
    <source>
        <dbReference type="SAM" id="Coils"/>
    </source>
</evidence>
<evidence type="ECO:0000256" key="5">
    <source>
        <dbReference type="ARBA" id="ARBA00023012"/>
    </source>
</evidence>
<dbReference type="Proteomes" id="UP000520767">
    <property type="component" value="Unassembled WGS sequence"/>
</dbReference>
<dbReference type="InterPro" id="IPR036890">
    <property type="entry name" value="HATPase_C_sf"/>
</dbReference>
<evidence type="ECO:0000256" key="3">
    <source>
        <dbReference type="ARBA" id="ARBA00022679"/>
    </source>
</evidence>
<dbReference type="SUPFAM" id="SSF55874">
    <property type="entry name" value="ATPase domain of HSP90 chaperone/DNA topoisomerase II/histidine kinase"/>
    <property type="match status" value="1"/>
</dbReference>